<name>A0A7C1B0S6_9BACT</name>
<dbReference type="PROSITE" id="PS50076">
    <property type="entry name" value="DNAJ_2"/>
    <property type="match status" value="1"/>
</dbReference>
<dbReference type="PANTHER" id="PTHR44360:SF1">
    <property type="entry name" value="DNAJ HOMOLOG SUBFAMILY B MEMBER 9"/>
    <property type="match status" value="1"/>
</dbReference>
<proteinExistence type="predicted"/>
<dbReference type="AlphaFoldDB" id="A0A7C1B0S6"/>
<dbReference type="SUPFAM" id="SSF46565">
    <property type="entry name" value="Chaperone J-domain"/>
    <property type="match status" value="1"/>
</dbReference>
<evidence type="ECO:0000256" key="4">
    <source>
        <dbReference type="ARBA" id="ARBA00023136"/>
    </source>
</evidence>
<dbReference type="InterPro" id="IPR001623">
    <property type="entry name" value="DnaJ_domain"/>
</dbReference>
<dbReference type="SMART" id="SM00271">
    <property type="entry name" value="DnaJ"/>
    <property type="match status" value="1"/>
</dbReference>
<dbReference type="Proteomes" id="UP000886355">
    <property type="component" value="Unassembled WGS sequence"/>
</dbReference>
<evidence type="ECO:0000256" key="7">
    <source>
        <dbReference type="SAM" id="Phobius"/>
    </source>
</evidence>
<dbReference type="GO" id="GO:0051087">
    <property type="term" value="F:protein-folding chaperone binding"/>
    <property type="evidence" value="ECO:0007669"/>
    <property type="project" value="TreeGrafter"/>
</dbReference>
<reference evidence="9" key="1">
    <citation type="journal article" date="2020" name="mSystems">
        <title>Genome- and Community-Level Interaction Insights into Carbon Utilization and Element Cycling Functions of Hydrothermarchaeota in Hydrothermal Sediment.</title>
        <authorList>
            <person name="Zhou Z."/>
            <person name="Liu Y."/>
            <person name="Xu W."/>
            <person name="Pan J."/>
            <person name="Luo Z.H."/>
            <person name="Li M."/>
        </authorList>
    </citation>
    <scope>NUCLEOTIDE SEQUENCE [LARGE SCALE GENOMIC DNA]</scope>
    <source>
        <strain evidence="9">HyVt-19</strain>
    </source>
</reference>
<evidence type="ECO:0000256" key="6">
    <source>
        <dbReference type="SAM" id="MobiDB-lite"/>
    </source>
</evidence>
<evidence type="ECO:0000256" key="5">
    <source>
        <dbReference type="ARBA" id="ARBA00023186"/>
    </source>
</evidence>
<gene>
    <name evidence="9" type="ORF">ENG14_01185</name>
</gene>
<dbReference type="PANTHER" id="PTHR44360">
    <property type="entry name" value="DNAJ HOMOLOG SUBFAMILY B MEMBER 9"/>
    <property type="match status" value="1"/>
</dbReference>
<dbReference type="GO" id="GO:0036503">
    <property type="term" value="P:ERAD pathway"/>
    <property type="evidence" value="ECO:0007669"/>
    <property type="project" value="TreeGrafter"/>
</dbReference>
<feature type="transmembrane region" description="Helical" evidence="7">
    <location>
        <begin position="26"/>
        <end position="44"/>
    </location>
</feature>
<keyword evidence="2 7" id="KW-0812">Transmembrane</keyword>
<dbReference type="Pfam" id="PF06803">
    <property type="entry name" value="DUF1232"/>
    <property type="match status" value="1"/>
</dbReference>
<evidence type="ECO:0000256" key="1">
    <source>
        <dbReference type="ARBA" id="ARBA00004127"/>
    </source>
</evidence>
<keyword evidence="3 7" id="KW-1133">Transmembrane helix</keyword>
<evidence type="ECO:0000259" key="8">
    <source>
        <dbReference type="PROSITE" id="PS50076"/>
    </source>
</evidence>
<feature type="region of interest" description="Disordered" evidence="6">
    <location>
        <begin position="52"/>
        <end position="79"/>
    </location>
</feature>
<evidence type="ECO:0000256" key="2">
    <source>
        <dbReference type="ARBA" id="ARBA00022692"/>
    </source>
</evidence>
<dbReference type="EMBL" id="DQZW01000057">
    <property type="protein sequence ID" value="HDL89501.1"/>
    <property type="molecule type" value="Genomic_DNA"/>
</dbReference>
<evidence type="ECO:0000256" key="3">
    <source>
        <dbReference type="ARBA" id="ARBA00022989"/>
    </source>
</evidence>
<organism evidence="9">
    <name type="scientific">Thermodesulforhabdus norvegica</name>
    <dbReference type="NCBI Taxonomy" id="39841"/>
    <lineage>
        <taxon>Bacteria</taxon>
        <taxon>Pseudomonadati</taxon>
        <taxon>Thermodesulfobacteriota</taxon>
        <taxon>Syntrophobacteria</taxon>
        <taxon>Syntrophobacterales</taxon>
        <taxon>Thermodesulforhabdaceae</taxon>
        <taxon>Thermodesulforhabdus</taxon>
    </lineage>
</organism>
<evidence type="ECO:0000313" key="9">
    <source>
        <dbReference type="EMBL" id="HDL89501.1"/>
    </source>
</evidence>
<dbReference type="InterPro" id="IPR010652">
    <property type="entry name" value="DUF1232"/>
</dbReference>
<dbReference type="GO" id="GO:0012505">
    <property type="term" value="C:endomembrane system"/>
    <property type="evidence" value="ECO:0007669"/>
    <property type="project" value="UniProtKB-SubCell"/>
</dbReference>
<sequence>MKLALSLLALIYFLLPYDFFPDFVLGWGWIDDLVIFYFLWRFFYRGKGRLFRQPQGVGQSNKGTDRKGSPTAGSNKLRDPYDVLQIPREASQEEIKAAYKHLAGKYHPDKVLHLGEEFQSLAEERFKEIQEAYQELAVKDRKDRC</sequence>
<accession>A0A7C1B0S6</accession>
<dbReference type="GO" id="GO:0051787">
    <property type="term" value="F:misfolded protein binding"/>
    <property type="evidence" value="ECO:0007669"/>
    <property type="project" value="TreeGrafter"/>
</dbReference>
<dbReference type="InterPro" id="IPR051948">
    <property type="entry name" value="Hsp70_co-chaperone_J-domain"/>
</dbReference>
<comment type="caution">
    <text evidence="9">The sequence shown here is derived from an EMBL/GenBank/DDBJ whole genome shotgun (WGS) entry which is preliminary data.</text>
</comment>
<keyword evidence="4 7" id="KW-0472">Membrane</keyword>
<feature type="domain" description="J" evidence="8">
    <location>
        <begin position="79"/>
        <end position="145"/>
    </location>
</feature>
<dbReference type="CDD" id="cd06257">
    <property type="entry name" value="DnaJ"/>
    <property type="match status" value="1"/>
</dbReference>
<keyword evidence="5" id="KW-0143">Chaperone</keyword>
<dbReference type="InterPro" id="IPR036869">
    <property type="entry name" value="J_dom_sf"/>
</dbReference>
<comment type="subcellular location">
    <subcellularLocation>
        <location evidence="1">Endomembrane system</location>
        <topology evidence="1">Multi-pass membrane protein</topology>
    </subcellularLocation>
</comment>
<dbReference type="PRINTS" id="PR00625">
    <property type="entry name" value="JDOMAIN"/>
</dbReference>
<protein>
    <submittedName>
        <fullName evidence="9">DUF1232 domain-containing protein</fullName>
    </submittedName>
</protein>
<dbReference type="Pfam" id="PF00226">
    <property type="entry name" value="DnaJ"/>
    <property type="match status" value="1"/>
</dbReference>
<dbReference type="Gene3D" id="1.10.287.110">
    <property type="entry name" value="DnaJ domain"/>
    <property type="match status" value="1"/>
</dbReference>